<dbReference type="AlphaFoldDB" id="A0A8H3YWU7"/>
<comment type="caution">
    <text evidence="1">The sequence shown here is derived from an EMBL/GenBank/DDBJ whole genome shotgun (WGS) entry which is preliminary data.</text>
</comment>
<evidence type="ECO:0000313" key="1">
    <source>
        <dbReference type="EMBL" id="KAE9976674.1"/>
    </source>
</evidence>
<proteinExistence type="predicted"/>
<gene>
    <name evidence="1" type="ORF">EG328_002459</name>
</gene>
<name>A0A8H3YWU7_VENIN</name>
<sequence>MTQKHSEFRINSFNITEETRPVLPITAKTESATTPKTSSTSKKPTSFLTLPHELRQQILLSAWSITTGEGRLAPFPGSRVHVLQTLDELSSAARQLLLTDPEINEDVAFIIGKWIVELKVFLEDMVKKLRSLNNAQPDKEGRREVETTGVKIAGWVVQVEFMGGFCYGKGTGLKADLFNSIERTTSLMILGLGESRWMHEGARPS</sequence>
<dbReference type="Proteomes" id="UP000447873">
    <property type="component" value="Unassembled WGS sequence"/>
</dbReference>
<evidence type="ECO:0000313" key="2">
    <source>
        <dbReference type="Proteomes" id="UP000447873"/>
    </source>
</evidence>
<organism evidence="1 2">
    <name type="scientific">Venturia inaequalis</name>
    <name type="common">Apple scab fungus</name>
    <dbReference type="NCBI Taxonomy" id="5025"/>
    <lineage>
        <taxon>Eukaryota</taxon>
        <taxon>Fungi</taxon>
        <taxon>Dikarya</taxon>
        <taxon>Ascomycota</taxon>
        <taxon>Pezizomycotina</taxon>
        <taxon>Dothideomycetes</taxon>
        <taxon>Pleosporomycetidae</taxon>
        <taxon>Venturiales</taxon>
        <taxon>Venturiaceae</taxon>
        <taxon>Venturia</taxon>
    </lineage>
</organism>
<dbReference type="EMBL" id="WNWS01000169">
    <property type="protein sequence ID" value="KAE9976674.1"/>
    <property type="molecule type" value="Genomic_DNA"/>
</dbReference>
<reference evidence="1 2" key="1">
    <citation type="submission" date="2018-12" db="EMBL/GenBank/DDBJ databases">
        <title>Venturia inaequalis Genome Resource.</title>
        <authorList>
            <person name="Lichtner F.J."/>
        </authorList>
    </citation>
    <scope>NUCLEOTIDE SEQUENCE [LARGE SCALE GENOMIC DNA]</scope>
    <source>
        <strain evidence="1 2">120213</strain>
    </source>
</reference>
<accession>A0A8H3YWU7</accession>
<protein>
    <submittedName>
        <fullName evidence="1">Uncharacterized protein</fullName>
    </submittedName>
</protein>